<proteinExistence type="predicted"/>
<evidence type="ECO:0000313" key="1">
    <source>
        <dbReference type="EMBL" id="EWY98861.1"/>
    </source>
</evidence>
<gene>
    <name evidence="1" type="ORF">FOYG_03150</name>
</gene>
<reference evidence="1 2" key="1">
    <citation type="submission" date="2011-06" db="EMBL/GenBank/DDBJ databases">
        <title>The Genome Sequence of Fusarium oxysporum FOSC 3-a.</title>
        <authorList>
            <consortium name="The Broad Institute Genome Sequencing Platform"/>
            <person name="Ma L.-J."/>
            <person name="Gale L.R."/>
            <person name="Schwartz D.C."/>
            <person name="Zhou S."/>
            <person name="Corby-Kistler H."/>
            <person name="Young S.K."/>
            <person name="Zeng Q."/>
            <person name="Gargeya S."/>
            <person name="Fitzgerald M."/>
            <person name="Haas B."/>
            <person name="Abouelleil A."/>
            <person name="Alvarado L."/>
            <person name="Arachchi H.M."/>
            <person name="Berlin A."/>
            <person name="Brown A."/>
            <person name="Chapman S.B."/>
            <person name="Chen Z."/>
            <person name="Dunbar C."/>
            <person name="Freedman E."/>
            <person name="Gearin G."/>
            <person name="Gellesch M."/>
            <person name="Goldberg J."/>
            <person name="Griggs A."/>
            <person name="Gujja S."/>
            <person name="Heiman D."/>
            <person name="Howarth C."/>
            <person name="Larson L."/>
            <person name="Lui A."/>
            <person name="MacDonald P.J.P."/>
            <person name="Mehta T."/>
            <person name="Montmayeur A."/>
            <person name="Murphy C."/>
            <person name="Neiman D."/>
            <person name="Pearson M."/>
            <person name="Priest M."/>
            <person name="Roberts A."/>
            <person name="Saif S."/>
            <person name="Shea T."/>
            <person name="Shenoy N."/>
            <person name="Sisk P."/>
            <person name="Stolte C."/>
            <person name="Sykes S."/>
            <person name="Wortman J."/>
            <person name="Nusbaum C."/>
            <person name="Birren B."/>
        </authorList>
    </citation>
    <scope>NUCLEOTIDE SEQUENCE [LARGE SCALE GENOMIC DNA]</scope>
    <source>
        <strain evidence="2">FOSC 3-a</strain>
    </source>
</reference>
<organism evidence="1 2">
    <name type="scientific">Fusarium oxysporum NRRL 32931</name>
    <dbReference type="NCBI Taxonomy" id="660029"/>
    <lineage>
        <taxon>Eukaryota</taxon>
        <taxon>Fungi</taxon>
        <taxon>Dikarya</taxon>
        <taxon>Ascomycota</taxon>
        <taxon>Pezizomycotina</taxon>
        <taxon>Sordariomycetes</taxon>
        <taxon>Hypocreomycetidae</taxon>
        <taxon>Hypocreales</taxon>
        <taxon>Nectriaceae</taxon>
        <taxon>Fusarium</taxon>
        <taxon>Fusarium oxysporum species complex</taxon>
    </lineage>
</organism>
<sequence>MVDVRISISVVHGSDLELPKKGGLGLRSTVRALYRIESKGTACKAGNFQLTDRLFRHSVLASESVIVWSVCGLSQCSSDAVAHNSIIYRQGYQQAVLTLVSLTGH</sequence>
<dbReference type="Proteomes" id="UP000030753">
    <property type="component" value="Unassembled WGS sequence"/>
</dbReference>
<evidence type="ECO:0000313" key="2">
    <source>
        <dbReference type="Proteomes" id="UP000030753"/>
    </source>
</evidence>
<dbReference type="AlphaFoldDB" id="W9J256"/>
<name>W9J256_FUSOX</name>
<dbReference type="HOGENOM" id="CLU_2236668_0_0_1"/>
<accession>W9J256</accession>
<dbReference type="EMBL" id="JH717840">
    <property type="protein sequence ID" value="EWY98861.1"/>
    <property type="molecule type" value="Genomic_DNA"/>
</dbReference>
<protein>
    <submittedName>
        <fullName evidence="1">Uncharacterized protein</fullName>
    </submittedName>
</protein>